<feature type="transmembrane region" description="Helical" evidence="10">
    <location>
        <begin position="152"/>
        <end position="175"/>
    </location>
</feature>
<feature type="transmembrane region" description="Helical" evidence="10">
    <location>
        <begin position="181"/>
        <end position="201"/>
    </location>
</feature>
<keyword evidence="6 10" id="KW-1133">Transmembrane helix</keyword>
<keyword evidence="3" id="KW-0813">Transport</keyword>
<feature type="transmembrane region" description="Helical" evidence="10">
    <location>
        <begin position="62"/>
        <end position="83"/>
    </location>
</feature>
<evidence type="ECO:0000256" key="3">
    <source>
        <dbReference type="ARBA" id="ARBA00022448"/>
    </source>
</evidence>
<evidence type="ECO:0000256" key="4">
    <source>
        <dbReference type="ARBA" id="ARBA00022475"/>
    </source>
</evidence>
<dbReference type="EMBL" id="AZEU01000216">
    <property type="protein sequence ID" value="KRL42895.1"/>
    <property type="molecule type" value="Genomic_DNA"/>
</dbReference>
<proteinExistence type="inferred from homology"/>
<dbReference type="GO" id="GO:0071916">
    <property type="term" value="F:dipeptide transmembrane transporter activity"/>
    <property type="evidence" value="ECO:0007669"/>
    <property type="project" value="UniProtKB-ARBA"/>
</dbReference>
<dbReference type="InterPro" id="IPR018456">
    <property type="entry name" value="PTR2_symporter_CS"/>
</dbReference>
<keyword evidence="7 10" id="KW-0472">Membrane</keyword>
<organism evidence="11 12">
    <name type="scientific">Lacticaseibacillus manihotivorans DSM 13343 = JCM 12514</name>
    <dbReference type="NCBI Taxonomy" id="1423769"/>
    <lineage>
        <taxon>Bacteria</taxon>
        <taxon>Bacillati</taxon>
        <taxon>Bacillota</taxon>
        <taxon>Bacilli</taxon>
        <taxon>Lactobacillales</taxon>
        <taxon>Lactobacillaceae</taxon>
        <taxon>Lacticaseibacillus</taxon>
    </lineage>
</organism>
<dbReference type="PROSITE" id="PS01022">
    <property type="entry name" value="PTR2_1"/>
    <property type="match status" value="1"/>
</dbReference>
<feature type="transmembrane region" description="Helical" evidence="10">
    <location>
        <begin position="400"/>
        <end position="422"/>
    </location>
</feature>
<dbReference type="InterPro" id="IPR050171">
    <property type="entry name" value="MFS_Transporters"/>
</dbReference>
<evidence type="ECO:0000256" key="9">
    <source>
        <dbReference type="ARBA" id="ARBA00069644"/>
    </source>
</evidence>
<dbReference type="NCBIfam" id="TIGR00924">
    <property type="entry name" value="yjdL_sub1_fam"/>
    <property type="match status" value="1"/>
</dbReference>
<evidence type="ECO:0000256" key="2">
    <source>
        <dbReference type="ARBA" id="ARBA00005982"/>
    </source>
</evidence>
<comment type="similarity">
    <text evidence="2">Belongs to the major facilitator superfamily. Proton-dependent oligopeptide transporter (POT/PTR) (TC 2.A.17) family.</text>
</comment>
<reference evidence="11 12" key="1">
    <citation type="journal article" date="2015" name="Genome Announc.">
        <title>Expanding the biotechnology potential of lactobacilli through comparative genomics of 213 strains and associated genera.</title>
        <authorList>
            <person name="Sun Z."/>
            <person name="Harris H.M."/>
            <person name="McCann A."/>
            <person name="Guo C."/>
            <person name="Argimon S."/>
            <person name="Zhang W."/>
            <person name="Yang X."/>
            <person name="Jeffery I.B."/>
            <person name="Cooney J.C."/>
            <person name="Kagawa T.F."/>
            <person name="Liu W."/>
            <person name="Song Y."/>
            <person name="Salvetti E."/>
            <person name="Wrobel A."/>
            <person name="Rasinkangas P."/>
            <person name="Parkhill J."/>
            <person name="Rea M.C."/>
            <person name="O'Sullivan O."/>
            <person name="Ritari J."/>
            <person name="Douillard F.P."/>
            <person name="Paul Ross R."/>
            <person name="Yang R."/>
            <person name="Briner A.E."/>
            <person name="Felis G.E."/>
            <person name="de Vos W.M."/>
            <person name="Barrangou R."/>
            <person name="Klaenhammer T.R."/>
            <person name="Caufield P.W."/>
            <person name="Cui Y."/>
            <person name="Zhang H."/>
            <person name="O'Toole P.W."/>
        </authorList>
    </citation>
    <scope>NUCLEOTIDE SEQUENCE [LARGE SCALE GENOMIC DNA]</scope>
    <source>
        <strain evidence="11 12">DSM 13343</strain>
    </source>
</reference>
<evidence type="ECO:0000256" key="1">
    <source>
        <dbReference type="ARBA" id="ARBA00004651"/>
    </source>
</evidence>
<gene>
    <name evidence="11" type="ORF">FD01_GL001811</name>
</gene>
<comment type="subcellular location">
    <subcellularLocation>
        <location evidence="1">Cell membrane</location>
        <topology evidence="1">Multi-pass membrane protein</topology>
    </subcellularLocation>
</comment>
<dbReference type="PANTHER" id="PTHR23517:SF15">
    <property type="entry name" value="PROTON-DEPENDENT OLIGOPEPTIDE FAMILY TRANSPORT PROTEIN"/>
    <property type="match status" value="1"/>
</dbReference>
<dbReference type="PATRIC" id="fig|1423769.4.peg.1939"/>
<sequence>MFDLMNQKESDHSFLGHPKGLLTLSMTEFWERFSYYGMRAILIYYMYYAVTKGGLGFDKPTALSIMSIYGSLVYLSSTIGGFISDRLLGSRKTVFWGGVLIMIGHIVLSLPFGAGALFASIGLIVIGTGLLKPNVSEMVGSLYPENDTRRDSGFSIFVMGINFGSLLAPIIVPWGQAKFNFHVGFSFAAIGMFIGLIYYVIAGKKTINPKDDVAPDPISAEEMKPLLLKVLAGVVVLAAILGIMGATGTFSIDHVITLITIIAIGVPVCYFIAMLRSKKVTKTERSRVWAYIPLFIAAVIFWAIEEQGSVVLAVFAADQTKLSFLGMPILPGNFQLLNPLFILIYGPIFAWLWVRLGKRQPSSPKKFSYGLVFAGLSYLVMAIPVMMFGTSTRVSPLWLVLSWAIVEIAEMLISPVGLSVTTKLAPKAFSSQMMSMWFLADAAAQAINAQIVKLYSPATELAYFAAVGIASIVFAVILGFMVPRIEKLMQGIN</sequence>
<feature type="transmembrane region" description="Helical" evidence="10">
    <location>
        <begin position="226"/>
        <end position="248"/>
    </location>
</feature>
<feature type="transmembrane region" description="Helical" evidence="10">
    <location>
        <begin position="366"/>
        <end position="388"/>
    </location>
</feature>
<dbReference type="InterPro" id="IPR005279">
    <property type="entry name" value="Dipep/tripep_permease"/>
</dbReference>
<dbReference type="Proteomes" id="UP000051790">
    <property type="component" value="Unassembled WGS sequence"/>
</dbReference>
<dbReference type="InterPro" id="IPR000109">
    <property type="entry name" value="POT_fam"/>
</dbReference>
<evidence type="ECO:0000256" key="10">
    <source>
        <dbReference type="SAM" id="Phobius"/>
    </source>
</evidence>
<dbReference type="FunFam" id="1.20.1250.20:FF:000017">
    <property type="entry name" value="Dipeptide and tripeptide permease A"/>
    <property type="match status" value="1"/>
</dbReference>
<evidence type="ECO:0000256" key="8">
    <source>
        <dbReference type="ARBA" id="ARBA00059575"/>
    </source>
</evidence>
<dbReference type="CDD" id="cd17346">
    <property type="entry name" value="MFS_DtpA_like"/>
    <property type="match status" value="1"/>
</dbReference>
<evidence type="ECO:0000256" key="5">
    <source>
        <dbReference type="ARBA" id="ARBA00022692"/>
    </source>
</evidence>
<dbReference type="PANTHER" id="PTHR23517">
    <property type="entry name" value="RESISTANCE PROTEIN MDTM, PUTATIVE-RELATED-RELATED"/>
    <property type="match status" value="1"/>
</dbReference>
<dbReference type="InterPro" id="IPR036259">
    <property type="entry name" value="MFS_trans_sf"/>
</dbReference>
<accession>A0A0R1QDQ3</accession>
<dbReference type="AlphaFoldDB" id="A0A0R1QDQ3"/>
<dbReference type="GO" id="GO:0005886">
    <property type="term" value="C:plasma membrane"/>
    <property type="evidence" value="ECO:0007669"/>
    <property type="project" value="UniProtKB-SubCell"/>
</dbReference>
<protein>
    <recommendedName>
        <fullName evidence="9">Di-/tripeptide transporter</fullName>
    </recommendedName>
</protein>
<evidence type="ECO:0000313" key="11">
    <source>
        <dbReference type="EMBL" id="KRL42895.1"/>
    </source>
</evidence>
<name>A0A0R1QDQ3_9LACO</name>
<evidence type="ECO:0000256" key="6">
    <source>
        <dbReference type="ARBA" id="ARBA00022989"/>
    </source>
</evidence>
<evidence type="ECO:0000313" key="12">
    <source>
        <dbReference type="Proteomes" id="UP000051790"/>
    </source>
</evidence>
<keyword evidence="12" id="KW-1185">Reference proteome</keyword>
<keyword evidence="4" id="KW-1003">Cell membrane</keyword>
<evidence type="ECO:0000256" key="7">
    <source>
        <dbReference type="ARBA" id="ARBA00023136"/>
    </source>
</evidence>
<feature type="transmembrane region" description="Helical" evidence="10">
    <location>
        <begin position="288"/>
        <end position="304"/>
    </location>
</feature>
<dbReference type="GO" id="GO:0035443">
    <property type="term" value="P:tripeptide transmembrane transport"/>
    <property type="evidence" value="ECO:0007669"/>
    <property type="project" value="UniProtKB-ARBA"/>
</dbReference>
<dbReference type="GO" id="GO:0042937">
    <property type="term" value="F:tripeptide transmembrane transporter activity"/>
    <property type="evidence" value="ECO:0007669"/>
    <property type="project" value="UniProtKB-ARBA"/>
</dbReference>
<comment type="function">
    <text evidence="8">Proton-dependent uptake of di- or tri-peptides.</text>
</comment>
<dbReference type="GO" id="GO:0015333">
    <property type="term" value="F:peptide:proton symporter activity"/>
    <property type="evidence" value="ECO:0007669"/>
    <property type="project" value="UniProtKB-ARBA"/>
</dbReference>
<comment type="caution">
    <text evidence="11">The sequence shown here is derived from an EMBL/GenBank/DDBJ whole genome shotgun (WGS) entry which is preliminary data.</text>
</comment>
<keyword evidence="5 10" id="KW-0812">Transmembrane</keyword>
<feature type="transmembrane region" description="Helical" evidence="10">
    <location>
        <begin position="103"/>
        <end position="131"/>
    </location>
</feature>
<dbReference type="Pfam" id="PF00854">
    <property type="entry name" value="PTR2"/>
    <property type="match status" value="1"/>
</dbReference>
<dbReference type="SUPFAM" id="SSF103473">
    <property type="entry name" value="MFS general substrate transporter"/>
    <property type="match status" value="2"/>
</dbReference>
<dbReference type="Gene3D" id="1.20.1250.20">
    <property type="entry name" value="MFS general substrate transporter like domains"/>
    <property type="match status" value="1"/>
</dbReference>
<feature type="transmembrane region" description="Helical" evidence="10">
    <location>
        <begin position="434"/>
        <end position="455"/>
    </location>
</feature>
<feature type="transmembrane region" description="Helical" evidence="10">
    <location>
        <begin position="461"/>
        <end position="482"/>
    </location>
</feature>
<feature type="transmembrane region" description="Helical" evidence="10">
    <location>
        <begin position="336"/>
        <end position="354"/>
    </location>
</feature>
<feature type="transmembrane region" description="Helical" evidence="10">
    <location>
        <begin position="254"/>
        <end position="276"/>
    </location>
</feature>
<feature type="transmembrane region" description="Helical" evidence="10">
    <location>
        <begin position="33"/>
        <end position="50"/>
    </location>
</feature>